<accession>Q0A516</accession>
<dbReference type="SUPFAM" id="SSF53850">
    <property type="entry name" value="Periplasmic binding protein-like II"/>
    <property type="match status" value="1"/>
</dbReference>
<evidence type="ECO:0000256" key="3">
    <source>
        <dbReference type="SAM" id="SignalP"/>
    </source>
</evidence>
<evidence type="ECO:0000256" key="2">
    <source>
        <dbReference type="ARBA" id="ARBA00022729"/>
    </source>
</evidence>
<evidence type="ECO:0000313" key="5">
    <source>
        <dbReference type="EMBL" id="ABI58071.1"/>
    </source>
</evidence>
<reference evidence="6" key="1">
    <citation type="submission" date="2006-08" db="EMBL/GenBank/DDBJ databases">
        <title>Complete sequence of Alkalilimnicola ehrilichei MLHE-1.</title>
        <authorList>
            <person name="Copeland A."/>
            <person name="Lucas S."/>
            <person name="Lapidus A."/>
            <person name="Barry K."/>
            <person name="Detter J.C."/>
            <person name="Glavina del Rio T."/>
            <person name="Hammon N."/>
            <person name="Israni S."/>
            <person name="Dalin E."/>
            <person name="Tice H."/>
            <person name="Pitluck S."/>
            <person name="Sims D."/>
            <person name="Brettin T."/>
            <person name="Bruce D."/>
            <person name="Han C."/>
            <person name="Tapia R."/>
            <person name="Gilna P."/>
            <person name="Schmutz J."/>
            <person name="Larimer F."/>
            <person name="Land M."/>
            <person name="Hauser L."/>
            <person name="Kyrpides N."/>
            <person name="Mikhailova N."/>
            <person name="Oremland R.S."/>
            <person name="Hoeft S.E."/>
            <person name="Switzer-Blum J."/>
            <person name="Kulp T."/>
            <person name="King G."/>
            <person name="Tabita R."/>
            <person name="Witte B."/>
            <person name="Santini J.M."/>
            <person name="Basu P."/>
            <person name="Hollibaugh J.T."/>
            <person name="Xie G."/>
            <person name="Stolz J.F."/>
            <person name="Richardson P."/>
        </authorList>
    </citation>
    <scope>NUCLEOTIDE SEQUENCE [LARGE SCALE GENOMIC DNA]</scope>
    <source>
        <strain evidence="6">ATCC BAA-1101 / DSM 17681 / MLHE-1</strain>
    </source>
</reference>
<dbReference type="HOGENOM" id="CLU_080720_0_0_6"/>
<sequence length="338" mass="36665">MNTTDLIKAGRLAATAALCGATLFAGSANAERLHEIRDRGTLTVALYNDFGPYSCVGTGGELIGVDVALARALGEKLDLKVELAGFGAQDSMDQDLALLQDEQAEDEWDEALLERAPDLMMHVPVDPVFQERNADYDIMGAYFHEAMAVLYDREEIGDLGYSVNTPDPFDGLRVGVEMYTYSYTMLTNGFDGRLRSGVVNHKNVPEAVEALLAGETSAVFAPRGELQSALAAFPEPRTSLALSELRDLFRTDRVRSDWDVGMAVKAGNPELSRAVEEAMAQLVADGTVERIFNEYGIAWVGPGEEYRLARNGNGPAGVTRTGLERAQLCRATMPAGLY</sequence>
<dbReference type="PANTHER" id="PTHR35936:SF37">
    <property type="entry name" value="AMINO ACID ABC TRANSPORTER SUBSTRATE-BINDING PROTEIN"/>
    <property type="match status" value="1"/>
</dbReference>
<keyword evidence="6" id="KW-1185">Reference proteome</keyword>
<proteinExistence type="inferred from homology"/>
<gene>
    <name evidence="5" type="ordered locus">Mlg_2731</name>
</gene>
<dbReference type="RefSeq" id="WP_011630464.1">
    <property type="nucleotide sequence ID" value="NC_008340.1"/>
</dbReference>
<feature type="signal peptide" evidence="3">
    <location>
        <begin position="1"/>
        <end position="30"/>
    </location>
</feature>
<dbReference type="EMBL" id="CP000453">
    <property type="protein sequence ID" value="ABI58071.1"/>
    <property type="molecule type" value="Genomic_DNA"/>
</dbReference>
<dbReference type="Proteomes" id="UP000001962">
    <property type="component" value="Chromosome"/>
</dbReference>
<evidence type="ECO:0000256" key="1">
    <source>
        <dbReference type="ARBA" id="ARBA00010333"/>
    </source>
</evidence>
<evidence type="ECO:0000259" key="4">
    <source>
        <dbReference type="SMART" id="SM00062"/>
    </source>
</evidence>
<dbReference type="OrthoDB" id="6192933at2"/>
<dbReference type="eggNOG" id="COG0834">
    <property type="taxonomic scope" value="Bacteria"/>
</dbReference>
<dbReference type="Gene3D" id="3.40.190.10">
    <property type="entry name" value="Periplasmic binding protein-like II"/>
    <property type="match status" value="3"/>
</dbReference>
<evidence type="ECO:0000313" key="6">
    <source>
        <dbReference type="Proteomes" id="UP000001962"/>
    </source>
</evidence>
<feature type="domain" description="Solute-binding protein family 3/N-terminal" evidence="4">
    <location>
        <begin position="41"/>
        <end position="298"/>
    </location>
</feature>
<name>Q0A516_ALKEH</name>
<dbReference type="SMART" id="SM00062">
    <property type="entry name" value="PBPb"/>
    <property type="match status" value="1"/>
</dbReference>
<organism evidence="5 6">
    <name type="scientific">Alkalilimnicola ehrlichii (strain ATCC BAA-1101 / DSM 17681 / MLHE-1)</name>
    <dbReference type="NCBI Taxonomy" id="187272"/>
    <lineage>
        <taxon>Bacteria</taxon>
        <taxon>Pseudomonadati</taxon>
        <taxon>Pseudomonadota</taxon>
        <taxon>Gammaproteobacteria</taxon>
        <taxon>Chromatiales</taxon>
        <taxon>Ectothiorhodospiraceae</taxon>
        <taxon>Alkalilimnicola</taxon>
    </lineage>
</organism>
<dbReference type="KEGG" id="aeh:Mlg_2731"/>
<dbReference type="AlphaFoldDB" id="Q0A516"/>
<keyword evidence="2 3" id="KW-0732">Signal</keyword>
<dbReference type="PANTHER" id="PTHR35936">
    <property type="entry name" value="MEMBRANE-BOUND LYTIC MUREIN TRANSGLYCOSYLASE F"/>
    <property type="match status" value="1"/>
</dbReference>
<comment type="similarity">
    <text evidence="1">Belongs to the bacterial solute-binding protein 3 family.</text>
</comment>
<dbReference type="InterPro" id="IPR001638">
    <property type="entry name" value="Solute-binding_3/MltF_N"/>
</dbReference>
<protein>
    <submittedName>
        <fullName evidence="5">Amino acid ABC transporter substrate-binding protein, PAAT family</fullName>
    </submittedName>
</protein>
<feature type="chain" id="PRO_5004167858" evidence="3">
    <location>
        <begin position="31"/>
        <end position="338"/>
    </location>
</feature>